<dbReference type="Proteomes" id="UP001054902">
    <property type="component" value="Unassembled WGS sequence"/>
</dbReference>
<reference evidence="7 8" key="1">
    <citation type="journal article" date="2021" name="Sci. Rep.">
        <title>The genome of the diatom Chaetoceros tenuissimus carries an ancient integrated fragment of an extant virus.</title>
        <authorList>
            <person name="Hongo Y."/>
            <person name="Kimura K."/>
            <person name="Takaki Y."/>
            <person name="Yoshida Y."/>
            <person name="Baba S."/>
            <person name="Kobayashi G."/>
            <person name="Nagasaki K."/>
            <person name="Hano T."/>
            <person name="Tomaru Y."/>
        </authorList>
    </citation>
    <scope>NUCLEOTIDE SEQUENCE [LARGE SCALE GENOMIC DNA]</scope>
    <source>
        <strain evidence="7 8">NIES-3715</strain>
    </source>
</reference>
<feature type="transmembrane region" description="Helical" evidence="5">
    <location>
        <begin position="20"/>
        <end position="38"/>
    </location>
</feature>
<dbReference type="EMBL" id="BLLK01000022">
    <property type="protein sequence ID" value="GFH46921.1"/>
    <property type="molecule type" value="Genomic_DNA"/>
</dbReference>
<accession>A0AAD3H1K3</accession>
<comment type="caution">
    <text evidence="7">The sequence shown here is derived from an EMBL/GenBank/DDBJ whole genome shotgun (WGS) entry which is preliminary data.</text>
</comment>
<evidence type="ECO:0000256" key="5">
    <source>
        <dbReference type="SAM" id="Phobius"/>
    </source>
</evidence>
<name>A0AAD3H1K3_9STRA</name>
<evidence type="ECO:0000256" key="1">
    <source>
        <dbReference type="ARBA" id="ARBA00022723"/>
    </source>
</evidence>
<dbReference type="GO" id="GO:0016567">
    <property type="term" value="P:protein ubiquitination"/>
    <property type="evidence" value="ECO:0007669"/>
    <property type="project" value="TreeGrafter"/>
</dbReference>
<dbReference type="GO" id="GO:0061630">
    <property type="term" value="F:ubiquitin protein ligase activity"/>
    <property type="evidence" value="ECO:0007669"/>
    <property type="project" value="TreeGrafter"/>
</dbReference>
<dbReference type="InterPro" id="IPR001841">
    <property type="entry name" value="Znf_RING"/>
</dbReference>
<organism evidence="7 8">
    <name type="scientific">Chaetoceros tenuissimus</name>
    <dbReference type="NCBI Taxonomy" id="426638"/>
    <lineage>
        <taxon>Eukaryota</taxon>
        <taxon>Sar</taxon>
        <taxon>Stramenopiles</taxon>
        <taxon>Ochrophyta</taxon>
        <taxon>Bacillariophyta</taxon>
        <taxon>Coscinodiscophyceae</taxon>
        <taxon>Chaetocerotophycidae</taxon>
        <taxon>Chaetocerotales</taxon>
        <taxon>Chaetocerotaceae</taxon>
        <taxon>Chaetoceros</taxon>
    </lineage>
</organism>
<keyword evidence="5" id="KW-0472">Membrane</keyword>
<keyword evidence="5" id="KW-1133">Transmembrane helix</keyword>
<dbReference type="SMART" id="SM00184">
    <property type="entry name" value="RING"/>
    <property type="match status" value="1"/>
</dbReference>
<keyword evidence="2 4" id="KW-0863">Zinc-finger</keyword>
<feature type="domain" description="RING-type" evidence="6">
    <location>
        <begin position="191"/>
        <end position="231"/>
    </location>
</feature>
<keyword evidence="1" id="KW-0479">Metal-binding</keyword>
<evidence type="ECO:0000259" key="6">
    <source>
        <dbReference type="PROSITE" id="PS50089"/>
    </source>
</evidence>
<evidence type="ECO:0000313" key="7">
    <source>
        <dbReference type="EMBL" id="GFH46921.1"/>
    </source>
</evidence>
<keyword evidence="8" id="KW-1185">Reference proteome</keyword>
<dbReference type="InterPro" id="IPR013083">
    <property type="entry name" value="Znf_RING/FYVE/PHD"/>
</dbReference>
<dbReference type="PROSITE" id="PS50089">
    <property type="entry name" value="ZF_RING_2"/>
    <property type="match status" value="1"/>
</dbReference>
<keyword evidence="3" id="KW-0862">Zinc</keyword>
<evidence type="ECO:0000256" key="4">
    <source>
        <dbReference type="PROSITE-ProRule" id="PRU00175"/>
    </source>
</evidence>
<dbReference type="SUPFAM" id="SSF57850">
    <property type="entry name" value="RING/U-box"/>
    <property type="match status" value="1"/>
</dbReference>
<gene>
    <name evidence="7" type="ORF">CTEN210_03395</name>
</gene>
<dbReference type="AlphaFoldDB" id="A0AAD3H1K3"/>
<proteinExistence type="predicted"/>
<dbReference type="Gene3D" id="3.30.40.10">
    <property type="entry name" value="Zinc/RING finger domain, C3HC4 (zinc finger)"/>
    <property type="match status" value="1"/>
</dbReference>
<keyword evidence="5" id="KW-0812">Transmembrane</keyword>
<dbReference type="GO" id="GO:0008270">
    <property type="term" value="F:zinc ion binding"/>
    <property type="evidence" value="ECO:0007669"/>
    <property type="project" value="UniProtKB-KW"/>
</dbReference>
<protein>
    <recommendedName>
        <fullName evidence="6">RING-type domain-containing protein</fullName>
    </recommendedName>
</protein>
<dbReference type="PANTHER" id="PTHR45969:SF69">
    <property type="entry name" value="FINGER DOMAIN PROTEIN, PUTATIVE (AFU_ORTHOLOGUE AFUA_3G12190)-RELATED"/>
    <property type="match status" value="1"/>
</dbReference>
<sequence length="252" mass="28770">MSSNSGIPNESNLPDFTPPSIITLVSVALGMVILLVLLRKVISIFVIDMCLLGDCSSFKKIFCCFRGSRDGDRQNDMDNTGTSWPNRWRSRDAILFERIGAFNDPFAFIYGDKITDEKRKKFLNIVAEKELKTLQMGGSNRDDLEDVNMETDEQGKDTSVDEEAQREEDIDIIEQKDSYAETDSENCGQDCAICLQGLDDDICEIRNCKHQFHRECIRAWITRSFSCPVCRKRIISRDKLLDYMASNKECIT</sequence>
<evidence type="ECO:0000256" key="2">
    <source>
        <dbReference type="ARBA" id="ARBA00022771"/>
    </source>
</evidence>
<evidence type="ECO:0000313" key="8">
    <source>
        <dbReference type="Proteomes" id="UP001054902"/>
    </source>
</evidence>
<dbReference type="PANTHER" id="PTHR45969">
    <property type="entry name" value="RING ZINC FINGER PROTEIN-RELATED"/>
    <property type="match status" value="1"/>
</dbReference>
<evidence type="ECO:0000256" key="3">
    <source>
        <dbReference type="ARBA" id="ARBA00022833"/>
    </source>
</evidence>
<dbReference type="Pfam" id="PF13639">
    <property type="entry name" value="zf-RING_2"/>
    <property type="match status" value="1"/>
</dbReference>